<sequence>MNLKNKVKNIRCNNRPVNNNDGIALLTVLLITIILSLLAIVAISTTGTDVLNAGSSTAAQYTFNIANSGMNVVLSQITTNAGTHAGPECAGVPLSGWYYYSTGGNICNAGSSPPAPFTPANIINSYFNNSVYSGGNGPFPGNFNQSGYEYSGVYGHHAGYSCPNSNPNCFYNGNLNFLTQNSHSANTIQTGMTFSYGPVMNAGYP</sequence>
<keyword evidence="1" id="KW-0472">Membrane</keyword>
<proteinExistence type="predicted"/>
<organism evidence="2 3">
    <name type="scientific">Candidatus Acidulodesulfobacterium ferriphilum</name>
    <dbReference type="NCBI Taxonomy" id="2597223"/>
    <lineage>
        <taxon>Bacteria</taxon>
        <taxon>Deltaproteobacteria</taxon>
        <taxon>Candidatus Acidulodesulfobacterales</taxon>
        <taxon>Candidatus Acidulodesulfobacterium</taxon>
    </lineage>
</organism>
<keyword evidence="1" id="KW-0812">Transmembrane</keyword>
<gene>
    <name evidence="2" type="ORF">EVJ47_03235</name>
</gene>
<evidence type="ECO:0000256" key="1">
    <source>
        <dbReference type="SAM" id="Phobius"/>
    </source>
</evidence>
<protein>
    <recommendedName>
        <fullName evidence="4">Type 4 fimbrial biogenesis protein PilX N-terminal domain-containing protein</fullName>
    </recommendedName>
</protein>
<dbReference type="Proteomes" id="UP000320813">
    <property type="component" value="Unassembled WGS sequence"/>
</dbReference>
<accession>A0A519BDH8</accession>
<feature type="transmembrane region" description="Helical" evidence="1">
    <location>
        <begin position="21"/>
        <end position="43"/>
    </location>
</feature>
<reference evidence="2 3" key="1">
    <citation type="submission" date="2019-01" db="EMBL/GenBank/DDBJ databases">
        <title>Insights into ecological role of a new deltaproteobacterial order Candidatus Sinidesulfobacterales (Sva0485) by metagenomics and metatranscriptomics.</title>
        <authorList>
            <person name="Tan S."/>
            <person name="Liu J."/>
            <person name="Fang Y."/>
            <person name="Hedlund B.P."/>
            <person name="Lian Z.H."/>
            <person name="Huang L.Y."/>
            <person name="Li J.T."/>
            <person name="Huang L.N."/>
            <person name="Li W.J."/>
            <person name="Jiang H.C."/>
            <person name="Dong H.L."/>
            <person name="Shu W.S."/>
        </authorList>
    </citation>
    <scope>NUCLEOTIDE SEQUENCE [LARGE SCALE GENOMIC DNA]</scope>
    <source>
        <strain evidence="2">AP3</strain>
    </source>
</reference>
<evidence type="ECO:0000313" key="2">
    <source>
        <dbReference type="EMBL" id="RZD15298.1"/>
    </source>
</evidence>
<evidence type="ECO:0008006" key="4">
    <source>
        <dbReference type="Google" id="ProtNLM"/>
    </source>
</evidence>
<dbReference type="AlphaFoldDB" id="A0A519BDH8"/>
<evidence type="ECO:0000313" key="3">
    <source>
        <dbReference type="Proteomes" id="UP000320813"/>
    </source>
</evidence>
<keyword evidence="1" id="KW-1133">Transmembrane helix</keyword>
<comment type="caution">
    <text evidence="2">The sequence shown here is derived from an EMBL/GenBank/DDBJ whole genome shotgun (WGS) entry which is preliminary data.</text>
</comment>
<dbReference type="EMBL" id="SGBD01000001">
    <property type="protein sequence ID" value="RZD15298.1"/>
    <property type="molecule type" value="Genomic_DNA"/>
</dbReference>
<name>A0A519BDH8_9DELT</name>